<organism evidence="3 5">
    <name type="scientific">Pseudodesulfovibrio indicus</name>
    <dbReference type="NCBI Taxonomy" id="1716143"/>
    <lineage>
        <taxon>Bacteria</taxon>
        <taxon>Pseudomonadati</taxon>
        <taxon>Thermodesulfobacteriota</taxon>
        <taxon>Desulfovibrionia</taxon>
        <taxon>Desulfovibrionales</taxon>
        <taxon>Desulfovibrionaceae</taxon>
    </lineage>
</organism>
<evidence type="ECO:0000313" key="2">
    <source>
        <dbReference type="EMBL" id="AMK10439.1"/>
    </source>
</evidence>
<proteinExistence type="predicted"/>
<gene>
    <name evidence="2" type="ORF">AWY79_04570</name>
    <name evidence="3" type="ORF">EDC59_104159</name>
</gene>
<name>A0A126QKY9_9BACT</name>
<dbReference type="EMBL" id="SOBK01000004">
    <property type="protein sequence ID" value="TDT89166.1"/>
    <property type="molecule type" value="Genomic_DNA"/>
</dbReference>
<sequence>MNGLKYVGVIVMLFALGFAAEGKAFWGFGGPEKVEAVNGSVTLPVAAVSDGAAHYYSFDANGKDVKFFVLKSSDGVIRAAFDACDVCYLEKKGYSQDGEFMVCNNCGQKFHSSRINEVRGGCNPSPLARTVSGESVVIPAADISAGAGYF</sequence>
<evidence type="ECO:0000313" key="4">
    <source>
        <dbReference type="Proteomes" id="UP000055611"/>
    </source>
</evidence>
<reference evidence="3 5" key="2">
    <citation type="submission" date="2019-03" db="EMBL/GenBank/DDBJ databases">
        <title>Genomic Encyclopedia of Type Strains, Phase IV (KMG-IV): sequencing the most valuable type-strain genomes for metagenomic binning, comparative biology and taxonomic classification.</title>
        <authorList>
            <person name="Goeker M."/>
        </authorList>
    </citation>
    <scope>NUCLEOTIDE SEQUENCE [LARGE SCALE GENOMIC DNA]</scope>
    <source>
        <strain evidence="3 5">DSM 101483</strain>
    </source>
</reference>
<dbReference type="AlphaFoldDB" id="A0A126QKY9"/>
<dbReference type="EMBL" id="CP014206">
    <property type="protein sequence ID" value="AMK10439.1"/>
    <property type="molecule type" value="Genomic_DNA"/>
</dbReference>
<evidence type="ECO:0000313" key="3">
    <source>
        <dbReference type="EMBL" id="TDT89166.1"/>
    </source>
</evidence>
<dbReference type="KEGG" id="dej:AWY79_04570"/>
<keyword evidence="4" id="KW-1185">Reference proteome</keyword>
<evidence type="ECO:0000313" key="5">
    <source>
        <dbReference type="Proteomes" id="UP000295506"/>
    </source>
</evidence>
<dbReference type="Proteomes" id="UP000055611">
    <property type="component" value="Chromosome"/>
</dbReference>
<evidence type="ECO:0000259" key="1">
    <source>
        <dbReference type="Pfam" id="PF10080"/>
    </source>
</evidence>
<dbReference type="RefSeq" id="WP_066800911.1">
    <property type="nucleotide sequence ID" value="NZ_CP014206.1"/>
</dbReference>
<dbReference type="Proteomes" id="UP000295506">
    <property type="component" value="Unassembled WGS sequence"/>
</dbReference>
<protein>
    <submittedName>
        <fullName evidence="3">Membrane protein DUF2318</fullName>
    </submittedName>
</protein>
<feature type="domain" description="Membrane iron-sulfur containing protein FtrD-like" evidence="1">
    <location>
        <begin position="48"/>
        <end position="150"/>
    </location>
</feature>
<reference evidence="2 4" key="1">
    <citation type="journal article" date="2016" name="Front. Microbiol.">
        <title>Genome Sequence of the Piezophilic, Mesophilic Sulfate-Reducing Bacterium Desulfovibrio indicus J2T.</title>
        <authorList>
            <person name="Cao J."/>
            <person name="Maignien L."/>
            <person name="Shao Z."/>
            <person name="Alain K."/>
            <person name="Jebbar M."/>
        </authorList>
    </citation>
    <scope>NUCLEOTIDE SEQUENCE [LARGE SCALE GENOMIC DNA]</scope>
    <source>
        <strain evidence="2 4">J2</strain>
    </source>
</reference>
<dbReference type="InterPro" id="IPR018758">
    <property type="entry name" value="FtrD-like"/>
</dbReference>
<dbReference type="Pfam" id="PF10080">
    <property type="entry name" value="FtrD-like"/>
    <property type="match status" value="1"/>
</dbReference>
<accession>A0A126QKY9</accession>